<sequence>MIDLRSDTITLPTAEMREAMAQAPVGDDVYGEDPTVNALEERVAEILGKDAAIYMSSGTMTNQVAVRTHTEPGDEILIDKNAHIYFYEAGGTAALSGVICSLISGERGVFGAKEMEDVISEKEPHTTIMRPVDLHLPRTKLVCLENTTNRGGGKVWPLEKIAEVEKVARSKNLKMHLDGARIWNAATNLKVQESDIARHFDSVSVCFSKGLGAPVGSALVGSFDFIMEARRFRKQFGGGMRQAGIVAAGALYALENNRKRLNEDHANAKLFARGLEEIKGIQINPEDVETNILIFSLSEMSSHEFAERLSEQDTHMLPWDNTSIRAVTNLMVTEDQILKALEQIRQVVSE</sequence>
<dbReference type="PANTHER" id="PTHR48097">
    <property type="entry name" value="L-THREONINE ALDOLASE-RELATED"/>
    <property type="match status" value="1"/>
</dbReference>
<dbReference type="InterPro" id="IPR023603">
    <property type="entry name" value="Low_specificity_L-TA-like"/>
</dbReference>
<dbReference type="EMBL" id="QNZM01000334">
    <property type="protein sequence ID" value="RTZ77649.1"/>
    <property type="molecule type" value="Genomic_DNA"/>
</dbReference>
<dbReference type="NCBIfam" id="NF041359">
    <property type="entry name" value="GntG_guanitoxin"/>
    <property type="match status" value="1"/>
</dbReference>
<dbReference type="InterPro" id="IPR015421">
    <property type="entry name" value="PyrdxlP-dep_Trfase_major"/>
</dbReference>
<comment type="caution">
    <text evidence="7">The sequence shown here is derived from an EMBL/GenBank/DDBJ whole genome shotgun (WGS) entry which is preliminary data.</text>
</comment>
<evidence type="ECO:0000256" key="3">
    <source>
        <dbReference type="ARBA" id="ARBA00022898"/>
    </source>
</evidence>
<evidence type="ECO:0000256" key="4">
    <source>
        <dbReference type="ARBA" id="ARBA00023239"/>
    </source>
</evidence>
<dbReference type="AlphaFoldDB" id="A0A432G249"/>
<dbReference type="Gene3D" id="3.90.1150.10">
    <property type="entry name" value="Aspartate Aminotransferase, domain 1"/>
    <property type="match status" value="1"/>
</dbReference>
<feature type="domain" description="Aromatic amino acid beta-eliminating lyase/threonine aldolase" evidence="6">
    <location>
        <begin position="3"/>
        <end position="295"/>
    </location>
</feature>
<dbReference type="GO" id="GO:0006545">
    <property type="term" value="P:glycine biosynthetic process"/>
    <property type="evidence" value="ECO:0007669"/>
    <property type="project" value="TreeGrafter"/>
</dbReference>
<organism evidence="7 8">
    <name type="scientific">SAR324 cluster bacterium</name>
    <dbReference type="NCBI Taxonomy" id="2024889"/>
    <lineage>
        <taxon>Bacteria</taxon>
        <taxon>Deltaproteobacteria</taxon>
        <taxon>SAR324 cluster</taxon>
    </lineage>
</organism>
<feature type="modified residue" description="N6-(pyridoxal phosphate)lysine" evidence="5">
    <location>
        <position position="209"/>
    </location>
</feature>
<dbReference type="Pfam" id="PF01212">
    <property type="entry name" value="Beta_elim_lyase"/>
    <property type="match status" value="1"/>
</dbReference>
<name>A0A432G249_9DELT</name>
<dbReference type="GO" id="GO:0008732">
    <property type="term" value="F:L-allo-threonine aldolase activity"/>
    <property type="evidence" value="ECO:0007669"/>
    <property type="project" value="TreeGrafter"/>
</dbReference>
<accession>A0A432G249</accession>
<reference evidence="7 8" key="1">
    <citation type="submission" date="2018-06" db="EMBL/GenBank/DDBJ databases">
        <title>Combined omics and stable isotope probing to characterize newly discovered Mariana Back-Arc vent microbial communities.</title>
        <authorList>
            <person name="Trembath-Reichert E."/>
            <person name="Huber J.A."/>
        </authorList>
    </citation>
    <scope>NUCLEOTIDE SEQUENCE [LARGE SCALE GENOMIC DNA]</scope>
    <source>
        <strain evidence="7">MAG 63_2</strain>
    </source>
</reference>
<keyword evidence="4" id="KW-0456">Lyase</keyword>
<gene>
    <name evidence="7" type="ORF">DSY98_08650</name>
</gene>
<dbReference type="PIRSF" id="PIRSF017617">
    <property type="entry name" value="Thr_aldolase"/>
    <property type="match status" value="1"/>
</dbReference>
<dbReference type="GO" id="GO:0006567">
    <property type="term" value="P:L-threonine catabolic process"/>
    <property type="evidence" value="ECO:0007669"/>
    <property type="project" value="TreeGrafter"/>
</dbReference>
<dbReference type="SUPFAM" id="SSF53383">
    <property type="entry name" value="PLP-dependent transferases"/>
    <property type="match status" value="1"/>
</dbReference>
<keyword evidence="3" id="KW-0663">Pyridoxal phosphate</keyword>
<dbReference type="PANTHER" id="PTHR48097:SF9">
    <property type="entry name" value="L-THREONINE ALDOLASE"/>
    <property type="match status" value="1"/>
</dbReference>
<comment type="similarity">
    <text evidence="2">Belongs to the threonine aldolase family.</text>
</comment>
<evidence type="ECO:0000313" key="7">
    <source>
        <dbReference type="EMBL" id="RTZ77649.1"/>
    </source>
</evidence>
<evidence type="ECO:0000259" key="6">
    <source>
        <dbReference type="Pfam" id="PF01212"/>
    </source>
</evidence>
<dbReference type="FunFam" id="3.40.640.10:FF:000030">
    <property type="entry name" value="Low-specificity L-threonine aldolase"/>
    <property type="match status" value="1"/>
</dbReference>
<dbReference type="InterPro" id="IPR015424">
    <property type="entry name" value="PyrdxlP-dep_Trfase"/>
</dbReference>
<dbReference type="CDD" id="cd06502">
    <property type="entry name" value="TA_like"/>
    <property type="match status" value="1"/>
</dbReference>
<proteinExistence type="inferred from homology"/>
<protein>
    <submittedName>
        <fullName evidence="7">Low specificity L-threonine aldolase</fullName>
    </submittedName>
</protein>
<evidence type="ECO:0000256" key="5">
    <source>
        <dbReference type="PIRSR" id="PIRSR017617-1"/>
    </source>
</evidence>
<dbReference type="FunFam" id="3.90.1150.10:FF:000041">
    <property type="entry name" value="Low-specificity L-threonine aldolase"/>
    <property type="match status" value="1"/>
</dbReference>
<evidence type="ECO:0000256" key="1">
    <source>
        <dbReference type="ARBA" id="ARBA00001933"/>
    </source>
</evidence>
<dbReference type="Proteomes" id="UP000286732">
    <property type="component" value="Unassembled WGS sequence"/>
</dbReference>
<evidence type="ECO:0000313" key="8">
    <source>
        <dbReference type="Proteomes" id="UP000286732"/>
    </source>
</evidence>
<comment type="cofactor">
    <cofactor evidence="1">
        <name>pyridoxal 5'-phosphate</name>
        <dbReference type="ChEBI" id="CHEBI:597326"/>
    </cofactor>
</comment>
<dbReference type="InterPro" id="IPR015422">
    <property type="entry name" value="PyrdxlP-dep_Trfase_small"/>
</dbReference>
<dbReference type="InterPro" id="IPR001597">
    <property type="entry name" value="ArAA_b-elim_lyase/Thr_aldolase"/>
</dbReference>
<dbReference type="GO" id="GO:0005829">
    <property type="term" value="C:cytosol"/>
    <property type="evidence" value="ECO:0007669"/>
    <property type="project" value="TreeGrafter"/>
</dbReference>
<dbReference type="Gene3D" id="3.40.640.10">
    <property type="entry name" value="Type I PLP-dependent aspartate aminotransferase-like (Major domain)"/>
    <property type="match status" value="1"/>
</dbReference>
<evidence type="ECO:0000256" key="2">
    <source>
        <dbReference type="ARBA" id="ARBA00006966"/>
    </source>
</evidence>